<keyword evidence="2 10" id="KW-0812">Transmembrane</keyword>
<dbReference type="PANTHER" id="PTHR23502:SF47">
    <property type="entry name" value="MAJOR FACILITATOR SUPERFAMILY (MFS) PROFILE DOMAIN-CONTAINING PROTEIN-RELATED"/>
    <property type="match status" value="1"/>
</dbReference>
<feature type="transmembrane region" description="Helical" evidence="10">
    <location>
        <begin position="350"/>
        <end position="369"/>
    </location>
</feature>
<dbReference type="GO" id="GO:0022857">
    <property type="term" value="F:transmembrane transporter activity"/>
    <property type="evidence" value="ECO:0007669"/>
    <property type="project" value="InterPro"/>
</dbReference>
<feature type="transmembrane region" description="Helical" evidence="10">
    <location>
        <begin position="310"/>
        <end position="329"/>
    </location>
</feature>
<gene>
    <name evidence="12" type="ORF">EJ03DRAFT_278905</name>
</gene>
<dbReference type="FunFam" id="1.20.1250.20:FF:000011">
    <property type="entry name" value="MFS multidrug transporter, putative"/>
    <property type="match status" value="1"/>
</dbReference>
<protein>
    <recommendedName>
        <fullName evidence="7">Cercosporin MFS transporter CTB4</fullName>
    </recommendedName>
    <alternativeName>
        <fullName evidence="8">Cercosporin toxin biosynthesis cluster protein 4</fullName>
    </alternativeName>
</protein>
<evidence type="ECO:0000256" key="2">
    <source>
        <dbReference type="ARBA" id="ARBA00022692"/>
    </source>
</evidence>
<dbReference type="InterPro" id="IPR036259">
    <property type="entry name" value="MFS_trans_sf"/>
</dbReference>
<accession>A0A6G1KZL0</accession>
<evidence type="ECO:0000256" key="4">
    <source>
        <dbReference type="ARBA" id="ARBA00023136"/>
    </source>
</evidence>
<feature type="region of interest" description="Disordered" evidence="9">
    <location>
        <begin position="619"/>
        <end position="642"/>
    </location>
</feature>
<feature type="transmembrane region" description="Helical" evidence="10">
    <location>
        <begin position="263"/>
        <end position="290"/>
    </location>
</feature>
<comment type="subcellular location">
    <subcellularLocation>
        <location evidence="1">Membrane</location>
        <topology evidence="1">Multi-pass membrane protein</topology>
    </subcellularLocation>
</comment>
<feature type="transmembrane region" description="Helical" evidence="10">
    <location>
        <begin position="105"/>
        <end position="122"/>
    </location>
</feature>
<sequence>MPRGVGPPAGPPDPDLVLWDGPEDPGNPMNWSRSRKWASTVAHAFVTFCITFASFSLSPGTQQAAKEFGVSDEVMILATALFVLGFAFGPVVWGPLSELYGRKRPLFFGVTVFAIFQIPVAVAQNLETVFVCRFLAGFFGCSPLVIVGGAMADFWAPIDRGVAVSIFSLAAFLGPCGGPIVGGYLVETAGYGWRWTAWVTLFATAFFGCGGWLVYRESFGPVLLQQRAKKMRYATKNWAIHAPADEIEINLSAILNKYLAKPVLMLVFEPILLLMTIYNSFIYGILYLFFEVYPISFIIQRGFSAGAGGLPFLAVMIDVVLGGLVNFAFIRTRYVRIAKEKGRVPPEERLVPMMVGLLALPAGLFWFAWTSDASIDYWPQIIAGIPVGCGIGLIFCQGINYIVDVYMWFSNSALSANTIPRSIFGAAFPMFAVYMYNALGVKWATTVLALISCVLIPVPFLFFIYGARIRQTSRYTPKVPPGGMGPPGGPGGPGGPPKGMTGPPTGMGGPPAGPAMQQKNMLSTKPPSTPLSMNPPSPPRIPENAAPLGNKGLQNLKRPQDLDIPATRVRPTLSPPLPGPLDAPSPLVSPPGRGHPGLANVPSSITSRQYPWLDSDASSLSMEKERMSPPGFLITPPPGGKC</sequence>
<feature type="transmembrane region" description="Helical" evidence="10">
    <location>
        <begin position="37"/>
        <end position="55"/>
    </location>
</feature>
<feature type="compositionally biased region" description="Polar residues" evidence="9">
    <location>
        <begin position="517"/>
        <end position="526"/>
    </location>
</feature>
<evidence type="ECO:0000256" key="9">
    <source>
        <dbReference type="SAM" id="MobiDB-lite"/>
    </source>
</evidence>
<feature type="transmembrane region" description="Helical" evidence="10">
    <location>
        <begin position="418"/>
        <end position="437"/>
    </location>
</feature>
<dbReference type="Pfam" id="PF07690">
    <property type="entry name" value="MFS_1"/>
    <property type="match status" value="1"/>
</dbReference>
<feature type="transmembrane region" description="Helical" evidence="10">
    <location>
        <begin position="192"/>
        <end position="215"/>
    </location>
</feature>
<feature type="transmembrane region" description="Helical" evidence="10">
    <location>
        <begin position="443"/>
        <end position="465"/>
    </location>
</feature>
<feature type="transmembrane region" description="Helical" evidence="10">
    <location>
        <begin position="75"/>
        <end position="93"/>
    </location>
</feature>
<keyword evidence="3 10" id="KW-1133">Transmembrane helix</keyword>
<organism evidence="12 13">
    <name type="scientific">Teratosphaeria nubilosa</name>
    <dbReference type="NCBI Taxonomy" id="161662"/>
    <lineage>
        <taxon>Eukaryota</taxon>
        <taxon>Fungi</taxon>
        <taxon>Dikarya</taxon>
        <taxon>Ascomycota</taxon>
        <taxon>Pezizomycotina</taxon>
        <taxon>Dothideomycetes</taxon>
        <taxon>Dothideomycetidae</taxon>
        <taxon>Mycosphaerellales</taxon>
        <taxon>Teratosphaeriaceae</taxon>
        <taxon>Teratosphaeria</taxon>
    </lineage>
</organism>
<feature type="domain" description="Major facilitator superfamily (MFS) profile" evidence="11">
    <location>
        <begin position="39"/>
        <end position="469"/>
    </location>
</feature>
<dbReference type="OrthoDB" id="446368at2759"/>
<comment type="function">
    <text evidence="6">MFS transporter; part of the gene cluster that mediates the biosynthesis of cercosporin, a light-activated, non-host-selective toxin. The perylenequinone chromophore of cercosporin absorbs light energy to attain an electronically-activated triplet state and produces active oxygen species such as the hydroxyl radical, superoxide, hydrogen peroxide or singlet oxygen upon reaction with oxygen molecules. These reactive oxygen species cause damage to various cellular components including lipids, proteins and nucleic acids. Responsible for secretion and accumulation of cercosporin, but does not play any roles in self-protection against the toxicity of cercosporin.</text>
</comment>
<feature type="transmembrane region" description="Helical" evidence="10">
    <location>
        <begin position="134"/>
        <end position="155"/>
    </location>
</feature>
<reference evidence="12" key="1">
    <citation type="journal article" date="2020" name="Stud. Mycol.">
        <title>101 Dothideomycetes genomes: a test case for predicting lifestyles and emergence of pathogens.</title>
        <authorList>
            <person name="Haridas S."/>
            <person name="Albert R."/>
            <person name="Binder M."/>
            <person name="Bloem J."/>
            <person name="Labutti K."/>
            <person name="Salamov A."/>
            <person name="Andreopoulos B."/>
            <person name="Baker S."/>
            <person name="Barry K."/>
            <person name="Bills G."/>
            <person name="Bluhm B."/>
            <person name="Cannon C."/>
            <person name="Castanera R."/>
            <person name="Culley D."/>
            <person name="Daum C."/>
            <person name="Ezra D."/>
            <person name="Gonzalez J."/>
            <person name="Henrissat B."/>
            <person name="Kuo A."/>
            <person name="Liang C."/>
            <person name="Lipzen A."/>
            <person name="Lutzoni F."/>
            <person name="Magnuson J."/>
            <person name="Mondo S."/>
            <person name="Nolan M."/>
            <person name="Ohm R."/>
            <person name="Pangilinan J."/>
            <person name="Park H.-J."/>
            <person name="Ramirez L."/>
            <person name="Alfaro M."/>
            <person name="Sun H."/>
            <person name="Tritt A."/>
            <person name="Yoshinaga Y."/>
            <person name="Zwiers L.-H."/>
            <person name="Turgeon B."/>
            <person name="Goodwin S."/>
            <person name="Spatafora J."/>
            <person name="Crous P."/>
            <person name="Grigoriev I."/>
        </authorList>
    </citation>
    <scope>NUCLEOTIDE SEQUENCE</scope>
    <source>
        <strain evidence="12">CBS 116005</strain>
    </source>
</reference>
<evidence type="ECO:0000256" key="7">
    <source>
        <dbReference type="ARBA" id="ARBA00069139"/>
    </source>
</evidence>
<evidence type="ECO:0000256" key="6">
    <source>
        <dbReference type="ARBA" id="ARBA00053977"/>
    </source>
</evidence>
<feature type="transmembrane region" description="Helical" evidence="10">
    <location>
        <begin position="162"/>
        <end position="186"/>
    </location>
</feature>
<feature type="compositionally biased region" description="Pro residues" evidence="9">
    <location>
        <begin position="478"/>
        <end position="496"/>
    </location>
</feature>
<proteinExistence type="inferred from homology"/>
<evidence type="ECO:0000256" key="1">
    <source>
        <dbReference type="ARBA" id="ARBA00004141"/>
    </source>
</evidence>
<dbReference type="GO" id="GO:0005886">
    <property type="term" value="C:plasma membrane"/>
    <property type="evidence" value="ECO:0007669"/>
    <property type="project" value="TreeGrafter"/>
</dbReference>
<keyword evidence="4 10" id="KW-0472">Membrane</keyword>
<keyword evidence="13" id="KW-1185">Reference proteome</keyword>
<evidence type="ECO:0000313" key="13">
    <source>
        <dbReference type="Proteomes" id="UP000799436"/>
    </source>
</evidence>
<comment type="similarity">
    <text evidence="5">Belongs to the major facilitator superfamily. CAR1 family.</text>
</comment>
<feature type="region of interest" description="Disordered" evidence="9">
    <location>
        <begin position="475"/>
        <end position="604"/>
    </location>
</feature>
<evidence type="ECO:0000256" key="8">
    <source>
        <dbReference type="ARBA" id="ARBA00077167"/>
    </source>
</evidence>
<feature type="region of interest" description="Disordered" evidence="9">
    <location>
        <begin position="1"/>
        <end position="22"/>
    </location>
</feature>
<evidence type="ECO:0000259" key="11">
    <source>
        <dbReference type="PROSITE" id="PS50850"/>
    </source>
</evidence>
<dbReference type="PANTHER" id="PTHR23502">
    <property type="entry name" value="MAJOR FACILITATOR SUPERFAMILY"/>
    <property type="match status" value="1"/>
</dbReference>
<evidence type="ECO:0000313" key="12">
    <source>
        <dbReference type="EMBL" id="KAF2766047.1"/>
    </source>
</evidence>
<evidence type="ECO:0000256" key="10">
    <source>
        <dbReference type="SAM" id="Phobius"/>
    </source>
</evidence>
<dbReference type="Gene3D" id="1.20.1250.20">
    <property type="entry name" value="MFS general substrate transporter like domains"/>
    <property type="match status" value="1"/>
</dbReference>
<name>A0A6G1KZL0_9PEZI</name>
<dbReference type="EMBL" id="ML995878">
    <property type="protein sequence ID" value="KAF2766047.1"/>
    <property type="molecule type" value="Genomic_DNA"/>
</dbReference>
<dbReference type="PROSITE" id="PS50850">
    <property type="entry name" value="MFS"/>
    <property type="match status" value="1"/>
</dbReference>
<feature type="transmembrane region" description="Helical" evidence="10">
    <location>
        <begin position="381"/>
        <end position="406"/>
    </location>
</feature>
<dbReference type="CDD" id="cd17323">
    <property type="entry name" value="MFS_Tpo1_MDR_like"/>
    <property type="match status" value="1"/>
</dbReference>
<evidence type="ECO:0000256" key="3">
    <source>
        <dbReference type="ARBA" id="ARBA00022989"/>
    </source>
</evidence>
<dbReference type="InterPro" id="IPR020846">
    <property type="entry name" value="MFS_dom"/>
</dbReference>
<dbReference type="InterPro" id="IPR011701">
    <property type="entry name" value="MFS"/>
</dbReference>
<evidence type="ECO:0000256" key="5">
    <source>
        <dbReference type="ARBA" id="ARBA00038347"/>
    </source>
</evidence>
<dbReference type="SUPFAM" id="SSF103473">
    <property type="entry name" value="MFS general substrate transporter"/>
    <property type="match status" value="1"/>
</dbReference>
<feature type="compositionally biased region" description="Pro residues" evidence="9">
    <location>
        <begin position="573"/>
        <end position="589"/>
    </location>
</feature>
<dbReference type="Proteomes" id="UP000799436">
    <property type="component" value="Unassembled WGS sequence"/>
</dbReference>
<dbReference type="AlphaFoldDB" id="A0A6G1KZL0"/>
<feature type="compositionally biased region" description="Pro residues" evidence="9">
    <location>
        <begin position="527"/>
        <end position="541"/>
    </location>
</feature>